<dbReference type="Pfam" id="PF14322">
    <property type="entry name" value="SusD-like_3"/>
    <property type="match status" value="1"/>
</dbReference>
<evidence type="ECO:0000256" key="2">
    <source>
        <dbReference type="ARBA" id="ARBA00006275"/>
    </source>
</evidence>
<evidence type="ECO:0000256" key="6">
    <source>
        <dbReference type="SAM" id="SignalP"/>
    </source>
</evidence>
<dbReference type="InterPro" id="IPR011990">
    <property type="entry name" value="TPR-like_helical_dom_sf"/>
</dbReference>
<dbReference type="Proteomes" id="UP000481616">
    <property type="component" value="Unassembled WGS sequence"/>
</dbReference>
<dbReference type="Pfam" id="PF07980">
    <property type="entry name" value="SusD_RagB"/>
    <property type="match status" value="1"/>
</dbReference>
<organism evidence="9 12">
    <name type="scientific">Phocaeicola dorei</name>
    <dbReference type="NCBI Taxonomy" id="357276"/>
    <lineage>
        <taxon>Bacteria</taxon>
        <taxon>Pseudomonadati</taxon>
        <taxon>Bacteroidota</taxon>
        <taxon>Bacteroidia</taxon>
        <taxon>Bacteroidales</taxon>
        <taxon>Bacteroidaceae</taxon>
        <taxon>Phocaeicola</taxon>
    </lineage>
</organism>
<feature type="domain" description="SusD-like N-terminal" evidence="8">
    <location>
        <begin position="102"/>
        <end position="226"/>
    </location>
</feature>
<evidence type="ECO:0000313" key="12">
    <source>
        <dbReference type="Proteomes" id="UP000481616"/>
    </source>
</evidence>
<keyword evidence="4" id="KW-0472">Membrane</keyword>
<dbReference type="GO" id="GO:0009279">
    <property type="term" value="C:cell outer membrane"/>
    <property type="evidence" value="ECO:0007669"/>
    <property type="project" value="UniProtKB-SubCell"/>
</dbReference>
<evidence type="ECO:0000313" key="11">
    <source>
        <dbReference type="Proteomes" id="UP000441162"/>
    </source>
</evidence>
<gene>
    <name evidence="10" type="ORF">F2Y51_05905</name>
    <name evidence="9" type="ORF">F2Y58_05285</name>
</gene>
<evidence type="ECO:0000256" key="3">
    <source>
        <dbReference type="ARBA" id="ARBA00022729"/>
    </source>
</evidence>
<proteinExistence type="inferred from homology"/>
<comment type="similarity">
    <text evidence="2">Belongs to the SusD family.</text>
</comment>
<comment type="subcellular location">
    <subcellularLocation>
        <location evidence="1">Cell outer membrane</location>
    </subcellularLocation>
</comment>
<name>A0A1Y4PLY1_9BACT</name>
<dbReference type="Proteomes" id="UP000441162">
    <property type="component" value="Unassembled WGS sequence"/>
</dbReference>
<feature type="domain" description="RagB/SusD" evidence="7">
    <location>
        <begin position="274"/>
        <end position="564"/>
    </location>
</feature>
<evidence type="ECO:0000256" key="5">
    <source>
        <dbReference type="ARBA" id="ARBA00023237"/>
    </source>
</evidence>
<evidence type="ECO:0000313" key="9">
    <source>
        <dbReference type="EMBL" id="KAA5400065.1"/>
    </source>
</evidence>
<dbReference type="InterPro" id="IPR033985">
    <property type="entry name" value="SusD-like_N"/>
</dbReference>
<dbReference type="SUPFAM" id="SSF48452">
    <property type="entry name" value="TPR-like"/>
    <property type="match status" value="1"/>
</dbReference>
<reference evidence="11 12" key="1">
    <citation type="journal article" date="2019" name="Nat. Med.">
        <title>A library of human gut bacterial isolates paired with longitudinal multiomics data enables mechanistic microbiome research.</title>
        <authorList>
            <person name="Poyet M."/>
            <person name="Groussin M."/>
            <person name="Gibbons S.M."/>
            <person name="Avila-Pacheco J."/>
            <person name="Jiang X."/>
            <person name="Kearney S.M."/>
            <person name="Perrotta A.R."/>
            <person name="Berdy B."/>
            <person name="Zhao S."/>
            <person name="Lieberman T.D."/>
            <person name="Swanson P.K."/>
            <person name="Smith M."/>
            <person name="Roesemann S."/>
            <person name="Alexander J.E."/>
            <person name="Rich S.A."/>
            <person name="Livny J."/>
            <person name="Vlamakis H."/>
            <person name="Clish C."/>
            <person name="Bullock K."/>
            <person name="Deik A."/>
            <person name="Scott J."/>
            <person name="Pierce K.A."/>
            <person name="Xavier R.J."/>
            <person name="Alm E.J."/>
        </authorList>
    </citation>
    <scope>NUCLEOTIDE SEQUENCE [LARGE SCALE GENOMIC DNA]</scope>
    <source>
        <strain evidence="9 12">BIOML-A1</strain>
        <strain evidence="10 11">BIOML-A4</strain>
    </source>
</reference>
<feature type="signal peptide" evidence="6">
    <location>
        <begin position="1"/>
        <end position="20"/>
    </location>
</feature>
<dbReference type="InterPro" id="IPR012944">
    <property type="entry name" value="SusD_RagB_dom"/>
</dbReference>
<comment type="caution">
    <text evidence="9">The sequence shown here is derived from an EMBL/GenBank/DDBJ whole genome shotgun (WGS) entry which is preliminary data.</text>
</comment>
<evidence type="ECO:0000256" key="1">
    <source>
        <dbReference type="ARBA" id="ARBA00004442"/>
    </source>
</evidence>
<accession>A0A1Y4PLY1</accession>
<protein>
    <submittedName>
        <fullName evidence="9">RagB/SusD family nutrient uptake outer membrane protein</fullName>
    </submittedName>
</protein>
<keyword evidence="3 6" id="KW-0732">Signal</keyword>
<evidence type="ECO:0000259" key="8">
    <source>
        <dbReference type="Pfam" id="PF14322"/>
    </source>
</evidence>
<dbReference type="AlphaFoldDB" id="A0A1Y4PLY1"/>
<dbReference type="PROSITE" id="PS51257">
    <property type="entry name" value="PROKAR_LIPOPROTEIN"/>
    <property type="match status" value="1"/>
</dbReference>
<evidence type="ECO:0000259" key="7">
    <source>
        <dbReference type="Pfam" id="PF07980"/>
    </source>
</evidence>
<dbReference type="Gene3D" id="1.25.40.390">
    <property type="match status" value="1"/>
</dbReference>
<evidence type="ECO:0000256" key="4">
    <source>
        <dbReference type="ARBA" id="ARBA00023136"/>
    </source>
</evidence>
<evidence type="ECO:0000313" key="10">
    <source>
        <dbReference type="EMBL" id="KAA5407009.1"/>
    </source>
</evidence>
<sequence>MKTKIKLSALLFIASITVSCDNFLEEKNQSNITAENYFVTADGYRSLVNAAYSTLRTVWGDEPWLYCLGTDIFTRGESELIGGSYGGRDTQSRQLNEYAELDAENPCVKDHYADLYYSIQACNTALARANAVNGISETEIVQSNAEVRFLRAYYYFLLVEQFGDVPLVEDEITSAITHFDRIPEADIYKYIINELSVVVSKLPIKAAEFGRATQGACKNLLSLVYLTRGYKSYADSDDFTKAASLADEVINSGEYRLLPSFQEVFKEGNEINDEIIFSVQYDAKSLGGDINNGSGQNAMFGWELWSKIPSGFEIYNTTYNWHKPQFTPTQFLYSLYNTDSDSRYDVTFLSEYYATKDDGKVKAGDLRVYFPHYDKEFTVNDSLAIMAEHPNAIIITKELWKQDIENIGGSGIFPMIWKFFDSTAPWPSNNQSYSGTRDIFLFRLAETYLIASEAYLQAGDKSKAAERLNAVRKRAAIPGHEKDMIINEADIDINTILDERARELAGEYKRWPDLKRTNTLIERTLKHNNLAKKTNKMDNHILLRPIPQTVIDQDSEGIEQNAGY</sequence>
<keyword evidence="5" id="KW-0998">Cell outer membrane</keyword>
<dbReference type="EMBL" id="VVZA01000003">
    <property type="protein sequence ID" value="KAA5407009.1"/>
    <property type="molecule type" value="Genomic_DNA"/>
</dbReference>
<dbReference type="EMBL" id="VVYY01000003">
    <property type="protein sequence ID" value="KAA5400065.1"/>
    <property type="molecule type" value="Genomic_DNA"/>
</dbReference>
<feature type="chain" id="PRO_5043151946" evidence="6">
    <location>
        <begin position="21"/>
        <end position="564"/>
    </location>
</feature>
<dbReference type="RefSeq" id="WP_087387945.1">
    <property type="nucleotide sequence ID" value="NZ_DAWDTN010000034.1"/>
</dbReference>